<reference evidence="3" key="1">
    <citation type="submission" date="2020-06" db="EMBL/GenBank/DDBJ databases">
        <title>WGS assembly of Ceratodon purpureus strain R40.</title>
        <authorList>
            <person name="Carey S.B."/>
            <person name="Jenkins J."/>
            <person name="Shu S."/>
            <person name="Lovell J.T."/>
            <person name="Sreedasyam A."/>
            <person name="Maumus F."/>
            <person name="Tiley G.P."/>
            <person name="Fernandez-Pozo N."/>
            <person name="Barry K."/>
            <person name="Chen C."/>
            <person name="Wang M."/>
            <person name="Lipzen A."/>
            <person name="Daum C."/>
            <person name="Saski C.A."/>
            <person name="Payton A.C."/>
            <person name="Mcbreen J.C."/>
            <person name="Conrad R.E."/>
            <person name="Kollar L.M."/>
            <person name="Olsson S."/>
            <person name="Huttunen S."/>
            <person name="Landis J.B."/>
            <person name="Wickett N.J."/>
            <person name="Johnson M.G."/>
            <person name="Rensing S.A."/>
            <person name="Grimwood J."/>
            <person name="Schmutz J."/>
            <person name="Mcdaniel S.F."/>
        </authorList>
    </citation>
    <scope>NUCLEOTIDE SEQUENCE</scope>
    <source>
        <strain evidence="3">R40</strain>
    </source>
</reference>
<evidence type="ECO:0000313" key="4">
    <source>
        <dbReference type="Proteomes" id="UP000822688"/>
    </source>
</evidence>
<dbReference type="PANTHER" id="PTHR35287:SF1">
    <property type="entry name" value="SI:ZFOS-911D5.4"/>
    <property type="match status" value="1"/>
</dbReference>
<accession>A0A8T0GV27</accession>
<sequence>MSRRSYERARRRYRRSSCGALAVAVRVSIFGAAAATALALFRRFRSLVHDFVGVAFIPELENDEDSESNRAGRLAELRVAKLFEGIPGVEVYQSLRIPDPEHRGRREIDIVLLTKRDLFVLEVKNWSGSINLNADGSWIHTRSDGSTVVHSNLLEDLNYRADLLESYIERRGTTLPAGFIQQKVFLVSRDCRPEQAITMQREVITNDQWEHFFNNNLVRKDSGWLKNALSNERSEKSLSEYERKQLHYILSTAPTWDRLELEGGTILVGEFQGFKGRPRDTQTLSFANRSAVSQMVMTHRQGWINNIFGSPNVLILVTTRDYRDGNVNLTSTKQRQESNMQTRVRSETEVVFQIVGTSRPQHFRLSEVLFLSLSP</sequence>
<evidence type="ECO:0000256" key="1">
    <source>
        <dbReference type="SAM" id="Phobius"/>
    </source>
</evidence>
<keyword evidence="4" id="KW-1185">Reference proteome</keyword>
<dbReference type="PANTHER" id="PTHR35287">
    <property type="entry name" value="SI:ZFOS-911D5.4"/>
    <property type="match status" value="1"/>
</dbReference>
<gene>
    <name evidence="3" type="ORF">KC19_9G144300</name>
</gene>
<proteinExistence type="predicted"/>
<dbReference type="Pfam" id="PF08378">
    <property type="entry name" value="NERD"/>
    <property type="match status" value="1"/>
</dbReference>
<comment type="caution">
    <text evidence="3">The sequence shown here is derived from an EMBL/GenBank/DDBJ whole genome shotgun (WGS) entry which is preliminary data.</text>
</comment>
<dbReference type="EMBL" id="CM026430">
    <property type="protein sequence ID" value="KAG0562417.1"/>
    <property type="molecule type" value="Genomic_DNA"/>
</dbReference>
<dbReference type="AlphaFoldDB" id="A0A8T0GV27"/>
<organism evidence="3 4">
    <name type="scientific">Ceratodon purpureus</name>
    <name type="common">Fire moss</name>
    <name type="synonym">Dicranum purpureum</name>
    <dbReference type="NCBI Taxonomy" id="3225"/>
    <lineage>
        <taxon>Eukaryota</taxon>
        <taxon>Viridiplantae</taxon>
        <taxon>Streptophyta</taxon>
        <taxon>Embryophyta</taxon>
        <taxon>Bryophyta</taxon>
        <taxon>Bryophytina</taxon>
        <taxon>Bryopsida</taxon>
        <taxon>Dicranidae</taxon>
        <taxon>Pseudoditrichales</taxon>
        <taxon>Ditrichaceae</taxon>
        <taxon>Ceratodon</taxon>
    </lineage>
</organism>
<feature type="transmembrane region" description="Helical" evidence="1">
    <location>
        <begin position="20"/>
        <end position="41"/>
    </location>
</feature>
<dbReference type="Proteomes" id="UP000822688">
    <property type="component" value="Chromosome 9"/>
</dbReference>
<dbReference type="PROSITE" id="PS50965">
    <property type="entry name" value="NERD"/>
    <property type="match status" value="1"/>
</dbReference>
<evidence type="ECO:0000313" key="3">
    <source>
        <dbReference type="EMBL" id="KAG0562417.1"/>
    </source>
</evidence>
<evidence type="ECO:0000259" key="2">
    <source>
        <dbReference type="PROSITE" id="PS50965"/>
    </source>
</evidence>
<protein>
    <recommendedName>
        <fullName evidence="2">NERD domain-containing protein</fullName>
    </recommendedName>
</protein>
<keyword evidence="1" id="KW-0812">Transmembrane</keyword>
<feature type="domain" description="NERD" evidence="2">
    <location>
        <begin position="71"/>
        <end position="187"/>
    </location>
</feature>
<dbReference type="InterPro" id="IPR011528">
    <property type="entry name" value="NERD"/>
</dbReference>
<keyword evidence="1" id="KW-1133">Transmembrane helix</keyword>
<name>A0A8T0GV27_CERPU</name>
<keyword evidence="1" id="KW-0472">Membrane</keyword>